<reference evidence="1 2" key="1">
    <citation type="submission" date="2020-08" db="EMBL/GenBank/DDBJ databases">
        <title>Genomic Encyclopedia of Type Strains, Phase IV (KMG-IV): sequencing the most valuable type-strain genomes for metagenomic binning, comparative biology and taxonomic classification.</title>
        <authorList>
            <person name="Goeker M."/>
        </authorList>
    </citation>
    <scope>NUCLEOTIDE SEQUENCE [LARGE SCALE GENOMIC DNA]</scope>
    <source>
        <strain evidence="1 2">DSM 25701</strain>
    </source>
</reference>
<dbReference type="AlphaFoldDB" id="A0A840R904"/>
<name>A0A840R904_9GAMM</name>
<evidence type="ECO:0000313" key="1">
    <source>
        <dbReference type="EMBL" id="MBB5188998.1"/>
    </source>
</evidence>
<organism evidence="1 2">
    <name type="scientific">Zhongshania antarctica</name>
    <dbReference type="NCBI Taxonomy" id="641702"/>
    <lineage>
        <taxon>Bacteria</taxon>
        <taxon>Pseudomonadati</taxon>
        <taxon>Pseudomonadota</taxon>
        <taxon>Gammaproteobacteria</taxon>
        <taxon>Cellvibrionales</taxon>
        <taxon>Spongiibacteraceae</taxon>
        <taxon>Zhongshania</taxon>
    </lineage>
</organism>
<keyword evidence="2" id="KW-1185">Reference proteome</keyword>
<evidence type="ECO:0000313" key="2">
    <source>
        <dbReference type="Proteomes" id="UP000536640"/>
    </source>
</evidence>
<comment type="caution">
    <text evidence="1">The sequence shown here is derived from an EMBL/GenBank/DDBJ whole genome shotgun (WGS) entry which is preliminary data.</text>
</comment>
<dbReference type="RefSeq" id="WP_264299210.1">
    <property type="nucleotide sequence ID" value="NZ_JACHHW010000012.1"/>
</dbReference>
<accession>A0A840R904</accession>
<proteinExistence type="predicted"/>
<protein>
    <submittedName>
        <fullName evidence="1">Uncharacterized protein</fullName>
    </submittedName>
</protein>
<dbReference type="EMBL" id="JACHHW010000012">
    <property type="protein sequence ID" value="MBB5188998.1"/>
    <property type="molecule type" value="Genomic_DNA"/>
</dbReference>
<gene>
    <name evidence="1" type="ORF">HNQ57_003297</name>
</gene>
<dbReference type="Proteomes" id="UP000536640">
    <property type="component" value="Unassembled WGS sequence"/>
</dbReference>
<sequence length="40" mass="4814">MSTVNKAQFGQDHIIAWQGSRLYQTMHCKQREIKFHNFAY</sequence>